<evidence type="ECO:0000256" key="5">
    <source>
        <dbReference type="ARBA" id="ARBA00023136"/>
    </source>
</evidence>
<dbReference type="GO" id="GO:0015990">
    <property type="term" value="P:electron transport coupled proton transport"/>
    <property type="evidence" value="ECO:0007669"/>
    <property type="project" value="TreeGrafter"/>
</dbReference>
<dbReference type="NCBIfam" id="TIGR01972">
    <property type="entry name" value="NDH_I_M"/>
    <property type="match status" value="1"/>
</dbReference>
<feature type="transmembrane region" description="Helical" evidence="7">
    <location>
        <begin position="220"/>
        <end position="242"/>
    </location>
</feature>
<dbReference type="EC" id="1.6.5.11" evidence="9"/>
<comment type="subcellular location">
    <subcellularLocation>
        <location evidence="1">Endomembrane system</location>
        <topology evidence="1">Multi-pass membrane protein</topology>
    </subcellularLocation>
    <subcellularLocation>
        <location evidence="6">Membrane</location>
        <topology evidence="6">Multi-pass membrane protein</topology>
    </subcellularLocation>
</comment>
<dbReference type="GO" id="GO:0012505">
    <property type="term" value="C:endomembrane system"/>
    <property type="evidence" value="ECO:0007669"/>
    <property type="project" value="UniProtKB-SubCell"/>
</dbReference>
<comment type="similarity">
    <text evidence="2">Belongs to the complex I subunit 4 family.</text>
</comment>
<dbReference type="PANTHER" id="PTHR43507:SF1">
    <property type="entry name" value="NADH-UBIQUINONE OXIDOREDUCTASE CHAIN 4"/>
    <property type="match status" value="1"/>
</dbReference>
<accession>C7RLG1</accession>
<evidence type="ECO:0000256" key="2">
    <source>
        <dbReference type="ARBA" id="ARBA00009025"/>
    </source>
</evidence>
<dbReference type="GO" id="GO:0048039">
    <property type="term" value="F:ubiquinone binding"/>
    <property type="evidence" value="ECO:0007669"/>
    <property type="project" value="TreeGrafter"/>
</dbReference>
<feature type="transmembrane region" description="Helical" evidence="7">
    <location>
        <begin position="382"/>
        <end position="404"/>
    </location>
</feature>
<feature type="transmembrane region" description="Helical" evidence="7">
    <location>
        <begin position="6"/>
        <end position="32"/>
    </location>
</feature>
<proteinExistence type="inferred from homology"/>
<reference evidence="9" key="2">
    <citation type="submission" date="2009-09" db="EMBL/GenBank/DDBJ databases">
        <title>Complete sequence of chromosome of Candidatus Accumulibacter phosphatis clade IIA str. UW-1.</title>
        <authorList>
            <consortium name="US DOE Joint Genome Institute"/>
            <person name="Martin H.G."/>
            <person name="Ivanova N."/>
            <person name="Kunin V."/>
            <person name="Warnecke F."/>
            <person name="Barry K."/>
            <person name="He S."/>
            <person name="Salamov A."/>
            <person name="Szeto E."/>
            <person name="Dalin E."/>
            <person name="Pangilinan J.L."/>
            <person name="Lapidus A."/>
            <person name="Lowry S."/>
            <person name="Kyrpides N.C."/>
            <person name="McMahon K.D."/>
            <person name="Hugenholtz P."/>
        </authorList>
    </citation>
    <scope>NUCLEOTIDE SEQUENCE [LARGE SCALE GENOMIC DNA]</scope>
    <source>
        <strain evidence="9">UW-1</strain>
    </source>
</reference>
<dbReference type="InterPro" id="IPR003918">
    <property type="entry name" value="NADH_UbQ_OxRdtase"/>
</dbReference>
<dbReference type="GO" id="GO:0016020">
    <property type="term" value="C:membrane"/>
    <property type="evidence" value="ECO:0007669"/>
    <property type="project" value="UniProtKB-SubCell"/>
</dbReference>
<sequence>MAEVSIVAGCCHLPVLKILLLLPLVGAALLSLLPTRSVDLMRHLASIVAAATMLCACLLVADFDPAGAEFQFFETRPWNPRVGSHLALGLDGISLPMVVLATLLSFVAIVSSTGIRSGARLYFSLLLVLETSLLIVFTARDWSLFYVCWELTLIPLFFLIDRLGGANRHRAALNFVLYTLGGSVFMLIALLLLYDAAPGHSFAMADMAAGGAELPVKTQILVFLGLLLGFGVKMPIVPLHGWLPLAHVEAPSPISILLSGILLKMGAYGLIRAAATLPAAVQALQDWLALLALISLLYGAVLAWRQTDLKAMIAYSSISHMGVVLLGIAALNPAGLSGAVTQMVAHGLAAGLLFLLIGLLYERTHTRDLGAYGSLNRSAPRFAVAIVFTLLASVGLPGSAGFMAELQVLVGAYARWGGWLVLLSIGILISAAYALRAIRCLSTGPERPFAGAAAGVTAFADLKRSESAAAGLLIAGILGIGFYPAPLLSLMASSVARLVRQVGA</sequence>
<evidence type="ECO:0000259" key="8">
    <source>
        <dbReference type="Pfam" id="PF00361"/>
    </source>
</evidence>
<feature type="transmembrane region" description="Helical" evidence="7">
    <location>
        <begin position="287"/>
        <end position="304"/>
    </location>
</feature>
<feature type="transmembrane region" description="Helical" evidence="7">
    <location>
        <begin position="143"/>
        <end position="160"/>
    </location>
</feature>
<dbReference type="KEGG" id="app:CAP2UW1_3860"/>
<reference evidence="9" key="1">
    <citation type="submission" date="2009-08" db="EMBL/GenBank/DDBJ databases">
        <authorList>
            <consortium name="US DOE Joint Genome Institute"/>
            <person name="Lucas S."/>
            <person name="Copeland A."/>
            <person name="Lapidus A."/>
            <person name="Glavina del Rio T."/>
            <person name="Dalin E."/>
            <person name="Tice H."/>
            <person name="Bruce D."/>
            <person name="Barry K."/>
            <person name="Pitluck S."/>
            <person name="Lowry S."/>
            <person name="Larimer F."/>
            <person name="Land M."/>
            <person name="Hauser L."/>
            <person name="Kyrpides N."/>
            <person name="Ivanova N."/>
            <person name="McMahon K.D."/>
            <person name="Hugenholtz P."/>
        </authorList>
    </citation>
    <scope>NUCLEOTIDE SEQUENCE</scope>
    <source>
        <strain evidence="9">UW-1</strain>
    </source>
</reference>
<name>C7RLG1_ACCRE</name>
<feature type="transmembrane region" description="Helical" evidence="7">
    <location>
        <begin position="83"/>
        <end position="109"/>
    </location>
</feature>
<dbReference type="eggNOG" id="COG1008">
    <property type="taxonomic scope" value="Bacteria"/>
</dbReference>
<feature type="transmembrane region" description="Helical" evidence="7">
    <location>
        <begin position="343"/>
        <end position="361"/>
    </location>
</feature>
<evidence type="ECO:0000256" key="4">
    <source>
        <dbReference type="ARBA" id="ARBA00022989"/>
    </source>
</evidence>
<feature type="transmembrane region" description="Helical" evidence="7">
    <location>
        <begin position="311"/>
        <end position="331"/>
    </location>
</feature>
<feature type="transmembrane region" description="Helical" evidence="7">
    <location>
        <begin position="468"/>
        <end position="485"/>
    </location>
</feature>
<feature type="transmembrane region" description="Helical" evidence="7">
    <location>
        <begin position="254"/>
        <end position="275"/>
    </location>
</feature>
<dbReference type="InterPro" id="IPR001750">
    <property type="entry name" value="ND/Mrp_TM"/>
</dbReference>
<dbReference type="HOGENOM" id="CLU_007100_4_4_4"/>
<evidence type="ECO:0000256" key="1">
    <source>
        <dbReference type="ARBA" id="ARBA00004127"/>
    </source>
</evidence>
<dbReference type="GO" id="GO:0042773">
    <property type="term" value="P:ATP synthesis coupled electron transport"/>
    <property type="evidence" value="ECO:0007669"/>
    <property type="project" value="InterPro"/>
</dbReference>
<evidence type="ECO:0000256" key="3">
    <source>
        <dbReference type="ARBA" id="ARBA00022692"/>
    </source>
</evidence>
<evidence type="ECO:0000256" key="6">
    <source>
        <dbReference type="RuleBase" id="RU000320"/>
    </source>
</evidence>
<dbReference type="AlphaFoldDB" id="C7RLG1"/>
<dbReference type="PANTHER" id="PTHR43507">
    <property type="entry name" value="NADH-UBIQUINONE OXIDOREDUCTASE CHAIN 4"/>
    <property type="match status" value="1"/>
</dbReference>
<feature type="transmembrane region" description="Helical" evidence="7">
    <location>
        <begin position="172"/>
        <end position="194"/>
    </location>
</feature>
<keyword evidence="9" id="KW-0560">Oxidoreductase</keyword>
<dbReference type="InterPro" id="IPR010227">
    <property type="entry name" value="NADH_Q_OxRdtase_chainM/4"/>
</dbReference>
<dbReference type="EMBL" id="CP001715">
    <property type="protein sequence ID" value="ACV37110.1"/>
    <property type="molecule type" value="Genomic_DNA"/>
</dbReference>
<protein>
    <submittedName>
        <fullName evidence="9">Proton-translocating NADH-quinone oxidoreductase, chain M</fullName>
        <ecNumber evidence="9">1.6.5.11</ecNumber>
    </submittedName>
</protein>
<keyword evidence="5 7" id="KW-0472">Membrane</keyword>
<feature type="transmembrane region" description="Helical" evidence="7">
    <location>
        <begin position="416"/>
        <end position="435"/>
    </location>
</feature>
<dbReference type="Pfam" id="PF00361">
    <property type="entry name" value="Proton_antipo_M"/>
    <property type="match status" value="1"/>
</dbReference>
<keyword evidence="3 6" id="KW-0812">Transmembrane</keyword>
<feature type="domain" description="NADH:quinone oxidoreductase/Mrp antiporter transmembrane" evidence="8">
    <location>
        <begin position="139"/>
        <end position="429"/>
    </location>
</feature>
<evidence type="ECO:0000313" key="9">
    <source>
        <dbReference type="EMBL" id="ACV37110.1"/>
    </source>
</evidence>
<gene>
    <name evidence="9" type="ordered locus">CAP2UW1_3860</name>
</gene>
<organism evidence="9">
    <name type="scientific">Accumulibacter regalis</name>
    <dbReference type="NCBI Taxonomy" id="522306"/>
    <lineage>
        <taxon>Bacteria</taxon>
        <taxon>Pseudomonadati</taxon>
        <taxon>Pseudomonadota</taxon>
        <taxon>Betaproteobacteria</taxon>
        <taxon>Candidatus Accumulibacter</taxon>
    </lineage>
</organism>
<dbReference type="OrthoDB" id="9768329at2"/>
<keyword evidence="4 7" id="KW-1133">Transmembrane helix</keyword>
<dbReference type="GO" id="GO:0003954">
    <property type="term" value="F:NADH dehydrogenase activity"/>
    <property type="evidence" value="ECO:0007669"/>
    <property type="project" value="TreeGrafter"/>
</dbReference>
<dbReference type="STRING" id="522306.CAP2UW1_3860"/>
<evidence type="ECO:0000256" key="7">
    <source>
        <dbReference type="SAM" id="Phobius"/>
    </source>
</evidence>
<dbReference type="PRINTS" id="PR01437">
    <property type="entry name" value="NUOXDRDTASE4"/>
</dbReference>
<feature type="transmembrane region" description="Helical" evidence="7">
    <location>
        <begin position="44"/>
        <end position="63"/>
    </location>
</feature>
<dbReference type="GO" id="GO:0008137">
    <property type="term" value="F:NADH dehydrogenase (ubiquinone) activity"/>
    <property type="evidence" value="ECO:0007669"/>
    <property type="project" value="InterPro"/>
</dbReference>
<feature type="transmembrane region" description="Helical" evidence="7">
    <location>
        <begin position="121"/>
        <end position="137"/>
    </location>
</feature>